<dbReference type="RefSeq" id="WP_192461638.1">
    <property type="nucleotide sequence ID" value="NZ_JACYFJ010000002.1"/>
</dbReference>
<dbReference type="Pfam" id="PF00795">
    <property type="entry name" value="CN_hydrolase"/>
    <property type="match status" value="1"/>
</dbReference>
<dbReference type="Gene3D" id="3.60.110.10">
    <property type="entry name" value="Carbon-nitrogen hydrolase"/>
    <property type="match status" value="1"/>
</dbReference>
<keyword evidence="1 3" id="KW-0378">Hydrolase</keyword>
<dbReference type="CDD" id="cd07197">
    <property type="entry name" value="nitrilase"/>
    <property type="match status" value="1"/>
</dbReference>
<dbReference type="InterPro" id="IPR003010">
    <property type="entry name" value="C-N_Hydrolase"/>
</dbReference>
<dbReference type="PANTHER" id="PTHR43674:SF2">
    <property type="entry name" value="BETA-UREIDOPROPIONASE"/>
    <property type="match status" value="1"/>
</dbReference>
<sequence length="248" mass="27968">MKIALAQIQSHKGSIEKNIELHSRWIELASKNGADAIFFPELSLTGYEPTLAKDLKIKPKDQRLLPIQKLSDCHNMTIGLGAPLVYINQVQIALFIFRPNTAISVYAKQWLHDDEKPFFKPGRDYGYIKLNHKHISLAICYESLRNQHLQQALLHQPDFYLACTAKAQKGVDKAREHFKRISKENQLSVLFCNSVGPVDDFIGAGSSAVWSAEGKLLAELTKYKQELLIFDTGSNTCETISILQNELS</sequence>
<evidence type="ECO:0000313" key="3">
    <source>
        <dbReference type="EMBL" id="MFC4096905.1"/>
    </source>
</evidence>
<dbReference type="InterPro" id="IPR050345">
    <property type="entry name" value="Aliph_Amidase/BUP"/>
</dbReference>
<gene>
    <name evidence="3" type="ORF">ACFOUT_13535</name>
</gene>
<organism evidence="3 4">
    <name type="scientific">Euzebyella saccharophila</name>
    <dbReference type="NCBI Taxonomy" id="679664"/>
    <lineage>
        <taxon>Bacteria</taxon>
        <taxon>Pseudomonadati</taxon>
        <taxon>Bacteroidota</taxon>
        <taxon>Flavobacteriia</taxon>
        <taxon>Flavobacteriales</taxon>
        <taxon>Flavobacteriaceae</taxon>
        <taxon>Euzebyella</taxon>
    </lineage>
</organism>
<dbReference type="PROSITE" id="PS50263">
    <property type="entry name" value="CN_HYDROLASE"/>
    <property type="match status" value="1"/>
</dbReference>
<reference evidence="4" key="1">
    <citation type="journal article" date="2019" name="Int. J. Syst. Evol. Microbiol.">
        <title>The Global Catalogue of Microorganisms (GCM) 10K type strain sequencing project: providing services to taxonomists for standard genome sequencing and annotation.</title>
        <authorList>
            <consortium name="The Broad Institute Genomics Platform"/>
            <consortium name="The Broad Institute Genome Sequencing Center for Infectious Disease"/>
            <person name="Wu L."/>
            <person name="Ma J."/>
        </authorList>
    </citation>
    <scope>NUCLEOTIDE SEQUENCE [LARGE SCALE GENOMIC DNA]</scope>
    <source>
        <strain evidence="4">CECT 7477</strain>
    </source>
</reference>
<dbReference type="GO" id="GO:0016787">
    <property type="term" value="F:hydrolase activity"/>
    <property type="evidence" value="ECO:0007669"/>
    <property type="project" value="UniProtKB-KW"/>
</dbReference>
<keyword evidence="4" id="KW-1185">Reference proteome</keyword>
<evidence type="ECO:0000259" key="2">
    <source>
        <dbReference type="PROSITE" id="PS50263"/>
    </source>
</evidence>
<dbReference type="InterPro" id="IPR036526">
    <property type="entry name" value="C-N_Hydrolase_sf"/>
</dbReference>
<proteinExistence type="predicted"/>
<dbReference type="EMBL" id="JBHSAW010000010">
    <property type="protein sequence ID" value="MFC4096905.1"/>
    <property type="molecule type" value="Genomic_DNA"/>
</dbReference>
<accession>A0ABV8JUV6</accession>
<evidence type="ECO:0000256" key="1">
    <source>
        <dbReference type="ARBA" id="ARBA00022801"/>
    </source>
</evidence>
<dbReference type="SUPFAM" id="SSF56317">
    <property type="entry name" value="Carbon-nitrogen hydrolase"/>
    <property type="match status" value="1"/>
</dbReference>
<evidence type="ECO:0000313" key="4">
    <source>
        <dbReference type="Proteomes" id="UP001595814"/>
    </source>
</evidence>
<name>A0ABV8JUV6_9FLAO</name>
<dbReference type="Proteomes" id="UP001595814">
    <property type="component" value="Unassembled WGS sequence"/>
</dbReference>
<comment type="caution">
    <text evidence="3">The sequence shown here is derived from an EMBL/GenBank/DDBJ whole genome shotgun (WGS) entry which is preliminary data.</text>
</comment>
<dbReference type="PANTHER" id="PTHR43674">
    <property type="entry name" value="NITRILASE C965.09-RELATED"/>
    <property type="match status" value="1"/>
</dbReference>
<feature type="domain" description="CN hydrolase" evidence="2">
    <location>
        <begin position="1"/>
        <end position="234"/>
    </location>
</feature>
<protein>
    <submittedName>
        <fullName evidence="3">Carbon-nitrogen hydrolase family protein</fullName>
    </submittedName>
</protein>